<dbReference type="EMBL" id="MSJM01000001">
    <property type="protein sequence ID" value="OLF49009.1"/>
    <property type="molecule type" value="Genomic_DNA"/>
</dbReference>
<keyword evidence="1" id="KW-0812">Transmembrane</keyword>
<dbReference type="Proteomes" id="UP000186890">
    <property type="component" value="Unassembled WGS sequence"/>
</dbReference>
<evidence type="ECO:0008006" key="4">
    <source>
        <dbReference type="Google" id="ProtNLM"/>
    </source>
</evidence>
<proteinExistence type="predicted"/>
<name>A0A1Q8EB26_9STRE</name>
<keyword evidence="3" id="KW-1185">Reference proteome</keyword>
<dbReference type="InterPro" id="IPR021529">
    <property type="entry name" value="DUF2798"/>
</dbReference>
<sequence>MQGGWNIQTFSFANDLHEMFMGMSFYRVVVSQVPFSPATYGLAWLGNAVIALLLNFFVAGPLARFFFGKL</sequence>
<keyword evidence="1" id="KW-0472">Membrane</keyword>
<reference evidence="3" key="1">
    <citation type="submission" date="2016-12" db="EMBL/GenBank/DDBJ databases">
        <authorList>
            <person name="Gulvik C.A."/>
        </authorList>
    </citation>
    <scope>NUCLEOTIDE SEQUENCE [LARGE SCALE GENOMIC DNA]</scope>
    <source>
        <strain evidence="3">NED12-00049-6B</strain>
    </source>
</reference>
<evidence type="ECO:0000313" key="3">
    <source>
        <dbReference type="Proteomes" id="UP000186890"/>
    </source>
</evidence>
<dbReference type="Pfam" id="PF11391">
    <property type="entry name" value="DUF2798"/>
    <property type="match status" value="1"/>
</dbReference>
<dbReference type="AlphaFoldDB" id="A0A1Q8EB26"/>
<keyword evidence="1" id="KW-1133">Transmembrane helix</keyword>
<evidence type="ECO:0000256" key="1">
    <source>
        <dbReference type="SAM" id="Phobius"/>
    </source>
</evidence>
<feature type="transmembrane region" description="Helical" evidence="1">
    <location>
        <begin position="44"/>
        <end position="67"/>
    </location>
</feature>
<evidence type="ECO:0000313" key="2">
    <source>
        <dbReference type="EMBL" id="OLF49009.1"/>
    </source>
</evidence>
<organism evidence="2 3">
    <name type="scientific">Streptococcus cuniculi</name>
    <dbReference type="NCBI Taxonomy" id="1432788"/>
    <lineage>
        <taxon>Bacteria</taxon>
        <taxon>Bacillati</taxon>
        <taxon>Bacillota</taxon>
        <taxon>Bacilli</taxon>
        <taxon>Lactobacillales</taxon>
        <taxon>Streptococcaceae</taxon>
        <taxon>Streptococcus</taxon>
    </lineage>
</organism>
<gene>
    <name evidence="2" type="ORF">BU202_01625</name>
</gene>
<accession>A0A1Q8EB26</accession>
<protein>
    <recommendedName>
        <fullName evidence="4">DUF2798 domain-containing protein</fullName>
    </recommendedName>
</protein>
<comment type="caution">
    <text evidence="2">The sequence shown here is derived from an EMBL/GenBank/DDBJ whole genome shotgun (WGS) entry which is preliminary data.</text>
</comment>